<evidence type="ECO:0000313" key="1">
    <source>
        <dbReference type="EMBL" id="GBM90666.1"/>
    </source>
</evidence>
<keyword evidence="2" id="KW-1185">Reference proteome</keyword>
<evidence type="ECO:0000313" key="2">
    <source>
        <dbReference type="Proteomes" id="UP000499080"/>
    </source>
</evidence>
<proteinExistence type="predicted"/>
<comment type="caution">
    <text evidence="1">The sequence shown here is derived from an EMBL/GenBank/DDBJ whole genome shotgun (WGS) entry which is preliminary data.</text>
</comment>
<protein>
    <submittedName>
        <fullName evidence="1">Uncharacterized protein</fullName>
    </submittedName>
</protein>
<name>A0A4Y2JNG2_ARAVE</name>
<reference evidence="1 2" key="1">
    <citation type="journal article" date="2019" name="Sci. Rep.">
        <title>Orb-weaving spider Araneus ventricosus genome elucidates the spidroin gene catalogue.</title>
        <authorList>
            <person name="Kono N."/>
            <person name="Nakamura H."/>
            <person name="Ohtoshi R."/>
            <person name="Moran D.A.P."/>
            <person name="Shinohara A."/>
            <person name="Yoshida Y."/>
            <person name="Fujiwara M."/>
            <person name="Mori M."/>
            <person name="Tomita M."/>
            <person name="Arakawa K."/>
        </authorList>
    </citation>
    <scope>NUCLEOTIDE SEQUENCE [LARGE SCALE GENOMIC DNA]</scope>
</reference>
<accession>A0A4Y2JNG2</accession>
<dbReference type="EMBL" id="BGPR01003642">
    <property type="protein sequence ID" value="GBM90666.1"/>
    <property type="molecule type" value="Genomic_DNA"/>
</dbReference>
<organism evidence="1 2">
    <name type="scientific">Araneus ventricosus</name>
    <name type="common">Orbweaver spider</name>
    <name type="synonym">Epeira ventricosa</name>
    <dbReference type="NCBI Taxonomy" id="182803"/>
    <lineage>
        <taxon>Eukaryota</taxon>
        <taxon>Metazoa</taxon>
        <taxon>Ecdysozoa</taxon>
        <taxon>Arthropoda</taxon>
        <taxon>Chelicerata</taxon>
        <taxon>Arachnida</taxon>
        <taxon>Araneae</taxon>
        <taxon>Araneomorphae</taxon>
        <taxon>Entelegynae</taxon>
        <taxon>Araneoidea</taxon>
        <taxon>Araneidae</taxon>
        <taxon>Araneus</taxon>
    </lineage>
</organism>
<sequence length="187" mass="21459">MEHQDSLYPCRRPPAMEDTPWEGYHFLPIPFESITESKTCRARHRYACLRRTGHWASSHTIHSRDGPWRISSREPLFLISCSCSSAPTPGGHPLFSTFDWTRLEERFVRKLCPVSTDARTDGRRGGSVGPSGSGQDDWCSPRILLSLMVWWEFVLFPRIGFGINLIRFCFFVCYSGVEFVCSISVYI</sequence>
<gene>
    <name evidence="1" type="ORF">AVEN_246955_1</name>
</gene>
<dbReference type="Proteomes" id="UP000499080">
    <property type="component" value="Unassembled WGS sequence"/>
</dbReference>
<dbReference type="AlphaFoldDB" id="A0A4Y2JNG2"/>